<keyword evidence="2" id="KW-0472">Membrane</keyword>
<comment type="caution">
    <text evidence="3">The sequence shown here is derived from an EMBL/GenBank/DDBJ whole genome shotgun (WGS) entry which is preliminary data.</text>
</comment>
<keyword evidence="4" id="KW-1185">Reference proteome</keyword>
<name>A0A9P0EKA6_9HYPO</name>
<dbReference type="OrthoDB" id="3692311at2759"/>
<feature type="region of interest" description="Disordered" evidence="1">
    <location>
        <begin position="1"/>
        <end position="52"/>
    </location>
</feature>
<organism evidence="3 4">
    <name type="scientific">Clonostachys solani</name>
    <dbReference type="NCBI Taxonomy" id="160281"/>
    <lineage>
        <taxon>Eukaryota</taxon>
        <taxon>Fungi</taxon>
        <taxon>Dikarya</taxon>
        <taxon>Ascomycota</taxon>
        <taxon>Pezizomycotina</taxon>
        <taxon>Sordariomycetes</taxon>
        <taxon>Hypocreomycetidae</taxon>
        <taxon>Hypocreales</taxon>
        <taxon>Bionectriaceae</taxon>
        <taxon>Clonostachys</taxon>
    </lineage>
</organism>
<dbReference type="EMBL" id="CABFOC020000042">
    <property type="protein sequence ID" value="CAH0051684.1"/>
    <property type="molecule type" value="Genomic_DNA"/>
</dbReference>
<keyword evidence="2" id="KW-0812">Transmembrane</keyword>
<accession>A0A9P0EKA6</accession>
<proteinExistence type="predicted"/>
<feature type="transmembrane region" description="Helical" evidence="2">
    <location>
        <begin position="162"/>
        <end position="184"/>
    </location>
</feature>
<dbReference type="Proteomes" id="UP000775872">
    <property type="component" value="Unassembled WGS sequence"/>
</dbReference>
<feature type="transmembrane region" description="Helical" evidence="2">
    <location>
        <begin position="62"/>
        <end position="87"/>
    </location>
</feature>
<feature type="compositionally biased region" description="Polar residues" evidence="1">
    <location>
        <begin position="25"/>
        <end position="52"/>
    </location>
</feature>
<evidence type="ECO:0000256" key="1">
    <source>
        <dbReference type="SAM" id="MobiDB-lite"/>
    </source>
</evidence>
<keyword evidence="2" id="KW-1133">Transmembrane helix</keyword>
<feature type="compositionally biased region" description="Low complexity" evidence="1">
    <location>
        <begin position="1"/>
        <end position="17"/>
    </location>
</feature>
<feature type="compositionally biased region" description="Basic and acidic residues" evidence="1">
    <location>
        <begin position="384"/>
        <end position="394"/>
    </location>
</feature>
<evidence type="ECO:0000313" key="3">
    <source>
        <dbReference type="EMBL" id="CAH0051684.1"/>
    </source>
</evidence>
<evidence type="ECO:0000313" key="4">
    <source>
        <dbReference type="Proteomes" id="UP000775872"/>
    </source>
</evidence>
<dbReference type="AlphaFoldDB" id="A0A9P0EKA6"/>
<sequence length="704" mass="78144">MTSNFPTPSSPSSDPAPVEGFQGVVSDQNLDTNGSQDSHSQEGSGISQDQKPSASSMMWKDVFVIITDIFALTVSLGHLVLVCIVMGHDGRPIDKRFKVFQDMLITLAPIFPTLFAFVIGRALYQLARLKLEKGAPLGTLEQLMGSRTLGASVMTLFELRSFNLLCLLLFCVWAFSPLGGQSFLHSLDKVSRPISTDILYLDTLNNPPDFGLGILTTTSFFHGLYSSNYAGLRPTDIWMNLKVPFLEPDHNDTNPGWRDRGPNSDSQYTYSSFFGVPVKHVSVGNSSFDIESSYLSLACEPFSKTQVETSSQTFISGETFLNETAFDTSSQHGSVGSKFLPVVNGSWYGRPHNYSWSVPISWNIAIDRFVDPLWLSNMSSENRPQVEDNQEHGGDQLNTETKTYTPHSLSIFQNYAQVEAGPTKLLFQARRNVSDATTVLNLEVLKTECRVLQKYVESRVLCFRLTEASQPECRVIGQRPSQRPHLSEDLSILSIPDTFERVSSFLPRLLSAQFYPDLILLYLYSQSKPASSGNEVQHEVPDFTAISEAEFSVSLSQIINSYIIIQQIGFYLLVSDGMIGQVPYRVKDWVQTSSDTDGILYVYSVNRPWGAVCAASCVILSIASILGVIFAHSCRGLDILGLVSTGIRDSKYVDMPSGGESLDGHELSIVMKNERLRYGHTHLSTKVTPVIGIGRERHIRKIKH</sequence>
<protein>
    <submittedName>
        <fullName evidence="3">Uncharacterized protein</fullName>
    </submittedName>
</protein>
<feature type="transmembrane region" description="Helical" evidence="2">
    <location>
        <begin position="99"/>
        <end position="124"/>
    </location>
</feature>
<gene>
    <name evidence="3" type="ORF">CSOL1703_00014334</name>
</gene>
<feature type="transmembrane region" description="Helical" evidence="2">
    <location>
        <begin position="609"/>
        <end position="631"/>
    </location>
</feature>
<evidence type="ECO:0000256" key="2">
    <source>
        <dbReference type="SAM" id="Phobius"/>
    </source>
</evidence>
<reference evidence="3 4" key="2">
    <citation type="submission" date="2021-10" db="EMBL/GenBank/DDBJ databases">
        <authorList>
            <person name="Piombo E."/>
        </authorList>
    </citation>
    <scope>NUCLEOTIDE SEQUENCE [LARGE SCALE GENOMIC DNA]</scope>
</reference>
<feature type="region of interest" description="Disordered" evidence="1">
    <location>
        <begin position="381"/>
        <end position="400"/>
    </location>
</feature>
<reference evidence="4" key="1">
    <citation type="submission" date="2019-06" db="EMBL/GenBank/DDBJ databases">
        <authorList>
            <person name="Broberg M."/>
        </authorList>
    </citation>
    <scope>NUCLEOTIDE SEQUENCE [LARGE SCALE GENOMIC DNA]</scope>
</reference>